<accession>A0A074ZMT4</accession>
<dbReference type="Proteomes" id="UP000030641">
    <property type="component" value="Unassembled WGS sequence"/>
</dbReference>
<dbReference type="GeneID" id="25362391"/>
<evidence type="ECO:0000313" key="2">
    <source>
        <dbReference type="EMBL" id="KEQ99676.1"/>
    </source>
</evidence>
<feature type="chain" id="PRO_5001704216" evidence="1">
    <location>
        <begin position="20"/>
        <end position="181"/>
    </location>
</feature>
<dbReference type="EMBL" id="KL584750">
    <property type="protein sequence ID" value="KEQ99676.1"/>
    <property type="molecule type" value="Genomic_DNA"/>
</dbReference>
<sequence length="181" mass="19591">MQLPFVNLFLITSTLSCLARTDTVTDAIQLQNLASSTADTIFASLNGTAYLNTSNLVLRVSAAVQGADSMMMANVSSPGIANVSFNDAYFNYADAMLYLANTVQRRGLLFHSELNLPVYQALQGLSSAVSAYGHDLTAQRLVQRNSTVRTLTIGSAIVRAQTAWSNNVNYPGKREIMNWSG</sequence>
<reference evidence="2 3" key="1">
    <citation type="journal article" date="2014" name="BMC Genomics">
        <title>Genome sequencing of four Aureobasidium pullulans varieties: biotechnological potential, stress tolerance, and description of new species.</title>
        <authorList>
            <person name="Gostin Ar C."/>
            <person name="Ohm R.A."/>
            <person name="Kogej T."/>
            <person name="Sonjak S."/>
            <person name="Turk M."/>
            <person name="Zajc J."/>
            <person name="Zalar P."/>
            <person name="Grube M."/>
            <person name="Sun H."/>
            <person name="Han J."/>
            <person name="Sharma A."/>
            <person name="Chiniquy J."/>
            <person name="Ngan C.Y."/>
            <person name="Lipzen A."/>
            <person name="Barry K."/>
            <person name="Grigoriev I.V."/>
            <person name="Gunde-Cimerman N."/>
        </authorList>
    </citation>
    <scope>NUCLEOTIDE SEQUENCE [LARGE SCALE GENOMIC DNA]</scope>
    <source>
        <strain evidence="2 3">EXF-2481</strain>
    </source>
</reference>
<dbReference type="AlphaFoldDB" id="A0A074ZMT4"/>
<organism evidence="2 3">
    <name type="scientific">Aureobasidium subglaciale (strain EXF-2481)</name>
    <name type="common">Aureobasidium pullulans var. subglaciale</name>
    <dbReference type="NCBI Taxonomy" id="1043005"/>
    <lineage>
        <taxon>Eukaryota</taxon>
        <taxon>Fungi</taxon>
        <taxon>Dikarya</taxon>
        <taxon>Ascomycota</taxon>
        <taxon>Pezizomycotina</taxon>
        <taxon>Dothideomycetes</taxon>
        <taxon>Dothideomycetidae</taxon>
        <taxon>Dothideales</taxon>
        <taxon>Saccotheciaceae</taxon>
        <taxon>Aureobasidium</taxon>
    </lineage>
</organism>
<protein>
    <submittedName>
        <fullName evidence="2">Uncharacterized protein</fullName>
    </submittedName>
</protein>
<dbReference type="HOGENOM" id="CLU_1488722_0_0_1"/>
<evidence type="ECO:0000256" key="1">
    <source>
        <dbReference type="SAM" id="SignalP"/>
    </source>
</evidence>
<gene>
    <name evidence="2" type="ORF">AUEXF2481DRAFT_190441</name>
</gene>
<dbReference type="RefSeq" id="XP_013348441.1">
    <property type="nucleotide sequence ID" value="XM_013492987.1"/>
</dbReference>
<keyword evidence="1" id="KW-0732">Signal</keyword>
<name>A0A074ZMT4_AURSE</name>
<feature type="signal peptide" evidence="1">
    <location>
        <begin position="1"/>
        <end position="19"/>
    </location>
</feature>
<keyword evidence="3" id="KW-1185">Reference proteome</keyword>
<evidence type="ECO:0000313" key="3">
    <source>
        <dbReference type="Proteomes" id="UP000030641"/>
    </source>
</evidence>
<dbReference type="OrthoDB" id="3860394at2759"/>
<dbReference type="InParanoid" id="A0A074ZMT4"/>
<proteinExistence type="predicted"/>